<evidence type="ECO:0000259" key="7">
    <source>
        <dbReference type="Pfam" id="PF07810"/>
    </source>
</evidence>
<protein>
    <submittedName>
        <fullName evidence="9">Transmembrane channel-like protein 4</fullName>
    </submittedName>
</protein>
<sequence>MDRRQEQIRRGRMKILIELDMEMQVFVRLAALSVLVFSLYQQVRCRGARDACDVAAPPCPGLPCWETILVTKFPNATLSKFVGQQEFVLPKNVLDIVYTQTLCWLGSFFSPVLPLITVVKCFLFFYLKKGTLLSNYVPNQKPYKASRTNDFFYLVLLLSFILVAIPVGYTIA</sequence>
<comment type="subcellular location">
    <subcellularLocation>
        <location evidence="1">Membrane</location>
        <topology evidence="1">Multi-pass membrane protein</topology>
    </subcellularLocation>
</comment>
<evidence type="ECO:0000313" key="8">
    <source>
        <dbReference type="Proteomes" id="UP000695022"/>
    </source>
</evidence>
<accession>A0ABM1F5C3</accession>
<evidence type="ECO:0000256" key="5">
    <source>
        <dbReference type="ARBA" id="ARBA00023136"/>
    </source>
</evidence>
<dbReference type="InterPro" id="IPR012496">
    <property type="entry name" value="TMC_dom"/>
</dbReference>
<proteinExistence type="inferred from homology"/>
<dbReference type="Proteomes" id="UP000695022">
    <property type="component" value="Unplaced"/>
</dbReference>
<feature type="non-terminal residue" evidence="9">
    <location>
        <position position="172"/>
    </location>
</feature>
<dbReference type="RefSeq" id="XP_014679644.1">
    <property type="nucleotide sequence ID" value="XM_014824158.1"/>
</dbReference>
<feature type="domain" description="TMC" evidence="7">
    <location>
        <begin position="68"/>
        <end position="146"/>
    </location>
</feature>
<gene>
    <name evidence="9" type="primary">LOC106819541</name>
</gene>
<reference evidence="9" key="1">
    <citation type="submission" date="2025-08" db="UniProtKB">
        <authorList>
            <consortium name="RefSeq"/>
        </authorList>
    </citation>
    <scope>IDENTIFICATION</scope>
</reference>
<keyword evidence="8" id="KW-1185">Reference proteome</keyword>
<dbReference type="GeneID" id="106819541"/>
<evidence type="ECO:0000313" key="9">
    <source>
        <dbReference type="RefSeq" id="XP_014679644.1"/>
    </source>
</evidence>
<evidence type="ECO:0000256" key="4">
    <source>
        <dbReference type="ARBA" id="ARBA00022989"/>
    </source>
</evidence>
<feature type="transmembrane region" description="Helical" evidence="6">
    <location>
        <begin position="108"/>
        <end position="127"/>
    </location>
</feature>
<dbReference type="PANTHER" id="PTHR23302:SF24">
    <property type="entry name" value="TMC DOMAIN-CONTAINING PROTEIN"/>
    <property type="match status" value="1"/>
</dbReference>
<organism evidence="8 9">
    <name type="scientific">Priapulus caudatus</name>
    <name type="common">Priapulid worm</name>
    <dbReference type="NCBI Taxonomy" id="37621"/>
    <lineage>
        <taxon>Eukaryota</taxon>
        <taxon>Metazoa</taxon>
        <taxon>Ecdysozoa</taxon>
        <taxon>Scalidophora</taxon>
        <taxon>Priapulida</taxon>
        <taxon>Priapulimorpha</taxon>
        <taxon>Priapulimorphida</taxon>
        <taxon>Priapulidae</taxon>
        <taxon>Priapulus</taxon>
    </lineage>
</organism>
<keyword evidence="4 6" id="KW-1133">Transmembrane helix</keyword>
<comment type="similarity">
    <text evidence="2">Belongs to the TMC family.</text>
</comment>
<feature type="transmembrane region" description="Helical" evidence="6">
    <location>
        <begin position="151"/>
        <end position="171"/>
    </location>
</feature>
<evidence type="ECO:0000256" key="1">
    <source>
        <dbReference type="ARBA" id="ARBA00004141"/>
    </source>
</evidence>
<name>A0ABM1F5C3_PRICU</name>
<keyword evidence="3 6" id="KW-0812">Transmembrane</keyword>
<dbReference type="PANTHER" id="PTHR23302">
    <property type="entry name" value="TRANSMEMBRANE CHANNEL-RELATED"/>
    <property type="match status" value="1"/>
</dbReference>
<evidence type="ECO:0000256" key="2">
    <source>
        <dbReference type="ARBA" id="ARBA00006510"/>
    </source>
</evidence>
<evidence type="ECO:0000256" key="6">
    <source>
        <dbReference type="SAM" id="Phobius"/>
    </source>
</evidence>
<evidence type="ECO:0000256" key="3">
    <source>
        <dbReference type="ARBA" id="ARBA00022692"/>
    </source>
</evidence>
<keyword evidence="5 6" id="KW-0472">Membrane</keyword>
<dbReference type="Pfam" id="PF07810">
    <property type="entry name" value="TMC"/>
    <property type="match status" value="1"/>
</dbReference>
<dbReference type="InterPro" id="IPR038900">
    <property type="entry name" value="TMC"/>
</dbReference>